<feature type="DNA-binding region" description="H-T-H motif" evidence="2">
    <location>
        <begin position="35"/>
        <end position="54"/>
    </location>
</feature>
<gene>
    <name evidence="4" type="ORF">ACFY35_23745</name>
</gene>
<name>A0ABW6WGQ7_9ACTN</name>
<evidence type="ECO:0000256" key="1">
    <source>
        <dbReference type="ARBA" id="ARBA00023125"/>
    </source>
</evidence>
<accession>A0ABW6WGQ7</accession>
<dbReference type="Gene3D" id="1.10.10.60">
    <property type="entry name" value="Homeodomain-like"/>
    <property type="match status" value="1"/>
</dbReference>
<evidence type="ECO:0000313" key="4">
    <source>
        <dbReference type="EMBL" id="MFF5292466.1"/>
    </source>
</evidence>
<reference evidence="4 5" key="1">
    <citation type="submission" date="2024-10" db="EMBL/GenBank/DDBJ databases">
        <title>The Natural Products Discovery Center: Release of the First 8490 Sequenced Strains for Exploring Actinobacteria Biosynthetic Diversity.</title>
        <authorList>
            <person name="Kalkreuter E."/>
            <person name="Kautsar S.A."/>
            <person name="Yang D."/>
            <person name="Bader C.D."/>
            <person name="Teijaro C.N."/>
            <person name="Fluegel L."/>
            <person name="Davis C.M."/>
            <person name="Simpson J.R."/>
            <person name="Lauterbach L."/>
            <person name="Steele A.D."/>
            <person name="Gui C."/>
            <person name="Meng S."/>
            <person name="Li G."/>
            <person name="Viehrig K."/>
            <person name="Ye F."/>
            <person name="Su P."/>
            <person name="Kiefer A.F."/>
            <person name="Nichols A."/>
            <person name="Cepeda A.J."/>
            <person name="Yan W."/>
            <person name="Fan B."/>
            <person name="Jiang Y."/>
            <person name="Adhikari A."/>
            <person name="Zheng C.-J."/>
            <person name="Schuster L."/>
            <person name="Cowan T.M."/>
            <person name="Smanski M.J."/>
            <person name="Chevrette M.G."/>
            <person name="De Carvalho L.P.S."/>
            <person name="Shen B."/>
        </authorList>
    </citation>
    <scope>NUCLEOTIDE SEQUENCE [LARGE SCALE GENOMIC DNA]</scope>
    <source>
        <strain evidence="4 5">NPDC000087</strain>
    </source>
</reference>
<keyword evidence="1 2" id="KW-0238">DNA-binding</keyword>
<dbReference type="SUPFAM" id="SSF48498">
    <property type="entry name" value="Tetracyclin repressor-like, C-terminal domain"/>
    <property type="match status" value="1"/>
</dbReference>
<dbReference type="Proteomes" id="UP001602245">
    <property type="component" value="Unassembled WGS sequence"/>
</dbReference>
<sequence length="193" mass="21270">MAGTGVRKQRAAQTEVELKAAAVRVFARVGYLNAKITDITAEAGRATGSFYQHFASKEQLLQALLADLLAEGDEGALAAGHSDDFSDRSAIRWHIEQFWQVYRRHRTVMEALRQAAIVDPEFDRVQREMMEPDLAHIAGHMAKAAPSANPLVLATIFSSVVSAFADTWIDKLPDDEAIETLTSFLYGGIRAPR</sequence>
<proteinExistence type="predicted"/>
<organism evidence="4 5">
    <name type="scientific">Paractinoplanes globisporus</name>
    <dbReference type="NCBI Taxonomy" id="113565"/>
    <lineage>
        <taxon>Bacteria</taxon>
        <taxon>Bacillati</taxon>
        <taxon>Actinomycetota</taxon>
        <taxon>Actinomycetes</taxon>
        <taxon>Micromonosporales</taxon>
        <taxon>Micromonosporaceae</taxon>
        <taxon>Paractinoplanes</taxon>
    </lineage>
</organism>
<dbReference type="PANTHER" id="PTHR43479:SF11">
    <property type="entry name" value="ACREF_ENVCD OPERON REPRESSOR-RELATED"/>
    <property type="match status" value="1"/>
</dbReference>
<dbReference type="RefSeq" id="WP_026205792.1">
    <property type="nucleotide sequence ID" value="NZ_JBIAZU010000004.1"/>
</dbReference>
<dbReference type="SUPFAM" id="SSF46689">
    <property type="entry name" value="Homeodomain-like"/>
    <property type="match status" value="1"/>
</dbReference>
<feature type="domain" description="HTH tetR-type" evidence="3">
    <location>
        <begin position="12"/>
        <end position="72"/>
    </location>
</feature>
<comment type="caution">
    <text evidence="4">The sequence shown here is derived from an EMBL/GenBank/DDBJ whole genome shotgun (WGS) entry which is preliminary data.</text>
</comment>
<dbReference type="PROSITE" id="PS50977">
    <property type="entry name" value="HTH_TETR_2"/>
    <property type="match status" value="1"/>
</dbReference>
<dbReference type="InterPro" id="IPR009057">
    <property type="entry name" value="Homeodomain-like_sf"/>
</dbReference>
<evidence type="ECO:0000259" key="3">
    <source>
        <dbReference type="PROSITE" id="PS50977"/>
    </source>
</evidence>
<dbReference type="InterPro" id="IPR001647">
    <property type="entry name" value="HTH_TetR"/>
</dbReference>
<dbReference type="InterPro" id="IPR050624">
    <property type="entry name" value="HTH-type_Tx_Regulator"/>
</dbReference>
<dbReference type="PRINTS" id="PR00455">
    <property type="entry name" value="HTHTETR"/>
</dbReference>
<protein>
    <submittedName>
        <fullName evidence="4">TetR/AcrR family transcriptional regulator</fullName>
    </submittedName>
</protein>
<dbReference type="InterPro" id="IPR036271">
    <property type="entry name" value="Tet_transcr_reg_TetR-rel_C_sf"/>
</dbReference>
<evidence type="ECO:0000256" key="2">
    <source>
        <dbReference type="PROSITE-ProRule" id="PRU00335"/>
    </source>
</evidence>
<dbReference type="PANTHER" id="PTHR43479">
    <property type="entry name" value="ACREF/ENVCD OPERON REPRESSOR-RELATED"/>
    <property type="match status" value="1"/>
</dbReference>
<dbReference type="Pfam" id="PF00440">
    <property type="entry name" value="TetR_N"/>
    <property type="match status" value="1"/>
</dbReference>
<dbReference type="EMBL" id="JBIAZU010000004">
    <property type="protein sequence ID" value="MFF5292466.1"/>
    <property type="molecule type" value="Genomic_DNA"/>
</dbReference>
<keyword evidence="5" id="KW-1185">Reference proteome</keyword>
<evidence type="ECO:0000313" key="5">
    <source>
        <dbReference type="Proteomes" id="UP001602245"/>
    </source>
</evidence>
<dbReference type="Gene3D" id="1.10.357.10">
    <property type="entry name" value="Tetracycline Repressor, domain 2"/>
    <property type="match status" value="1"/>
</dbReference>